<protein>
    <submittedName>
        <fullName evidence="1">Uncharacterized protein</fullName>
    </submittedName>
</protein>
<comment type="caution">
    <text evidence="1">The sequence shown here is derived from an EMBL/GenBank/DDBJ whole genome shotgun (WGS) entry which is preliminary data.</text>
</comment>
<gene>
    <name evidence="1" type="ORF">PR048_032780</name>
</gene>
<evidence type="ECO:0000313" key="2">
    <source>
        <dbReference type="Proteomes" id="UP001159363"/>
    </source>
</evidence>
<reference evidence="1 2" key="1">
    <citation type="submission" date="2023-02" db="EMBL/GenBank/DDBJ databases">
        <title>LHISI_Scaffold_Assembly.</title>
        <authorList>
            <person name="Stuart O.P."/>
            <person name="Cleave R."/>
            <person name="Magrath M.J.L."/>
            <person name="Mikheyev A.S."/>
        </authorList>
    </citation>
    <scope>NUCLEOTIDE SEQUENCE [LARGE SCALE GENOMIC DNA]</scope>
    <source>
        <strain evidence="1">Daus_M_001</strain>
        <tissue evidence="1">Leg muscle</tissue>
    </source>
</reference>
<name>A0ABQ9G364_9NEOP</name>
<dbReference type="EMBL" id="JARBHB010000016">
    <property type="protein sequence ID" value="KAJ8866918.1"/>
    <property type="molecule type" value="Genomic_DNA"/>
</dbReference>
<keyword evidence="2" id="KW-1185">Reference proteome</keyword>
<evidence type="ECO:0000313" key="1">
    <source>
        <dbReference type="EMBL" id="KAJ8866918.1"/>
    </source>
</evidence>
<organism evidence="1 2">
    <name type="scientific">Dryococelus australis</name>
    <dbReference type="NCBI Taxonomy" id="614101"/>
    <lineage>
        <taxon>Eukaryota</taxon>
        <taxon>Metazoa</taxon>
        <taxon>Ecdysozoa</taxon>
        <taxon>Arthropoda</taxon>
        <taxon>Hexapoda</taxon>
        <taxon>Insecta</taxon>
        <taxon>Pterygota</taxon>
        <taxon>Neoptera</taxon>
        <taxon>Polyneoptera</taxon>
        <taxon>Phasmatodea</taxon>
        <taxon>Verophasmatodea</taxon>
        <taxon>Anareolatae</taxon>
        <taxon>Phasmatidae</taxon>
        <taxon>Eurycanthinae</taxon>
        <taxon>Dryococelus</taxon>
    </lineage>
</organism>
<sequence>MDDVVSGANDLTLAMRLSQEMQQLLLKGGFQLCIFASNCWAVLEDLPPEDLQQPLHPSSVTLAWIKGLSHEWNTFGCKNTVLDFCVMVASCTVGTESYRLCLSLTLSCSYIHQGCRNLSHGQSAAVIAGPSEERKVVVLHARVEESTFEELLSLLSSLTKVCRIIAWCVRFVNNAQKRHYTISGPYSRKNCRVP</sequence>
<dbReference type="Proteomes" id="UP001159363">
    <property type="component" value="Chromosome 15"/>
</dbReference>
<accession>A0ABQ9G364</accession>
<proteinExistence type="predicted"/>